<dbReference type="PANTHER" id="PTHR34116">
    <property type="entry name" value="PLASMINOGEN ACTIVATOR INHIBITOR"/>
    <property type="match status" value="1"/>
</dbReference>
<feature type="transmembrane region" description="Helical" evidence="1">
    <location>
        <begin position="282"/>
        <end position="305"/>
    </location>
</feature>
<evidence type="ECO:0000313" key="3">
    <source>
        <dbReference type="Proteomes" id="UP001491310"/>
    </source>
</evidence>
<feature type="transmembrane region" description="Helical" evidence="1">
    <location>
        <begin position="100"/>
        <end position="120"/>
    </location>
</feature>
<keyword evidence="1" id="KW-0472">Membrane</keyword>
<comment type="caution">
    <text evidence="2">The sequence shown here is derived from an EMBL/GenBank/DDBJ whole genome shotgun (WGS) entry which is preliminary data.</text>
</comment>
<accession>A0ABR2YHA3</accession>
<dbReference type="EMBL" id="JALJOT010000012">
    <property type="protein sequence ID" value="KAK9905066.1"/>
    <property type="molecule type" value="Genomic_DNA"/>
</dbReference>
<sequence length="358" mass="39341">MIAYIAVRDLDYGVMAISGLCFLLCLGTTISVLPWSRTLRHVHILVQFNIFWKARAFLLLIGGFWLLAQWLRLDAIWEPGSQIMSVRVTDWAKEGWMCRIYLVISLGLLQPLFLFTALLLCRQSTSKTGATKGDWPNRRIICTAAVGTVPVFVIQLVIAFISLAFKQQVGLGHRHSVLHHFFAPYAVGTPQECRLAEEPASGVSCTRCACPAAACIASVALGACVLLLLLRATARMMRGVINRPLQRRIRIFHRTFAAALVIHEAVQAVTTATSPFSWGFEVLWLASFLALPVLVAATCLPLALLPVWDTLSAGRAWQLAGGGHEAPLQESALLGKPPRATVELNRASARKEEQEPPL</sequence>
<evidence type="ECO:0000256" key="1">
    <source>
        <dbReference type="SAM" id="Phobius"/>
    </source>
</evidence>
<evidence type="ECO:0000313" key="2">
    <source>
        <dbReference type="EMBL" id="KAK9905066.1"/>
    </source>
</evidence>
<name>A0ABR2YHA3_9CHLO</name>
<proteinExistence type="predicted"/>
<feature type="transmembrane region" description="Helical" evidence="1">
    <location>
        <begin position="140"/>
        <end position="165"/>
    </location>
</feature>
<gene>
    <name evidence="2" type="ORF">WJX75_009068</name>
</gene>
<dbReference type="Proteomes" id="UP001491310">
    <property type="component" value="Unassembled WGS sequence"/>
</dbReference>
<feature type="transmembrane region" description="Helical" evidence="1">
    <location>
        <begin position="54"/>
        <end position="71"/>
    </location>
</feature>
<feature type="transmembrane region" description="Helical" evidence="1">
    <location>
        <begin position="12"/>
        <end position="33"/>
    </location>
</feature>
<feature type="transmembrane region" description="Helical" evidence="1">
    <location>
        <begin position="251"/>
        <end position="270"/>
    </location>
</feature>
<dbReference type="PANTHER" id="PTHR34116:SF2">
    <property type="entry name" value="THH1_TOM1_TOM3 DOMAIN-CONTAINING PROTEIN"/>
    <property type="match status" value="1"/>
</dbReference>
<protein>
    <recommendedName>
        <fullName evidence="4">Ferric oxidoreductase domain-containing protein</fullName>
    </recommendedName>
</protein>
<evidence type="ECO:0008006" key="4">
    <source>
        <dbReference type="Google" id="ProtNLM"/>
    </source>
</evidence>
<keyword evidence="1" id="KW-1133">Transmembrane helix</keyword>
<feature type="transmembrane region" description="Helical" evidence="1">
    <location>
        <begin position="211"/>
        <end position="230"/>
    </location>
</feature>
<keyword evidence="1" id="KW-0812">Transmembrane</keyword>
<organism evidence="2 3">
    <name type="scientific">Coccomyxa subellipsoidea</name>
    <dbReference type="NCBI Taxonomy" id="248742"/>
    <lineage>
        <taxon>Eukaryota</taxon>
        <taxon>Viridiplantae</taxon>
        <taxon>Chlorophyta</taxon>
        <taxon>core chlorophytes</taxon>
        <taxon>Trebouxiophyceae</taxon>
        <taxon>Trebouxiophyceae incertae sedis</taxon>
        <taxon>Coccomyxaceae</taxon>
        <taxon>Coccomyxa</taxon>
    </lineage>
</organism>
<keyword evidence="3" id="KW-1185">Reference proteome</keyword>
<reference evidence="2 3" key="1">
    <citation type="journal article" date="2024" name="Nat. Commun.">
        <title>Phylogenomics reveals the evolutionary origins of lichenization in chlorophyte algae.</title>
        <authorList>
            <person name="Puginier C."/>
            <person name="Libourel C."/>
            <person name="Otte J."/>
            <person name="Skaloud P."/>
            <person name="Haon M."/>
            <person name="Grisel S."/>
            <person name="Petersen M."/>
            <person name="Berrin J.G."/>
            <person name="Delaux P.M."/>
            <person name="Dal Grande F."/>
            <person name="Keller J."/>
        </authorList>
    </citation>
    <scope>NUCLEOTIDE SEQUENCE [LARGE SCALE GENOMIC DNA]</scope>
    <source>
        <strain evidence="2 3">SAG 216-7</strain>
    </source>
</reference>